<accession>A0A9D4Y9W6</accession>
<keyword evidence="3" id="KW-1185">Reference proteome</keyword>
<dbReference type="AlphaFoldDB" id="A0A9D4Y9W6"/>
<name>A0A9D4Y9W6_PEA</name>
<evidence type="ECO:0000313" key="3">
    <source>
        <dbReference type="Proteomes" id="UP001058974"/>
    </source>
</evidence>
<evidence type="ECO:0000313" key="2">
    <source>
        <dbReference type="EMBL" id="KAI5435284.1"/>
    </source>
</evidence>
<sequence>MEEEEEREGHVVVNDKHVGLEFVGEEFDVRVKFVLLGILPTSKDEGPHKNFFKTHCSTKNKERFLVGTYNKLHPHKYGLFKVTQKINDIAYVVALPDSMNISNTFNVAKIHEYQENEALYEEEKLGSSSSEVEKTGVGRLFKPPEFVSGPKITF</sequence>
<proteinExistence type="predicted"/>
<comment type="caution">
    <text evidence="2">The sequence shown here is derived from an EMBL/GenBank/DDBJ whole genome shotgun (WGS) entry which is preliminary data.</text>
</comment>
<dbReference type="Gramene" id="Psat02G0192000-T1">
    <property type="protein sequence ID" value="KAI5435284.1"/>
    <property type="gene ID" value="KIW84_021920"/>
</dbReference>
<reference evidence="2 3" key="1">
    <citation type="journal article" date="2022" name="Nat. Genet.">
        <title>Improved pea reference genome and pan-genome highlight genomic features and evolutionary characteristics.</title>
        <authorList>
            <person name="Yang T."/>
            <person name="Liu R."/>
            <person name="Luo Y."/>
            <person name="Hu S."/>
            <person name="Wang D."/>
            <person name="Wang C."/>
            <person name="Pandey M.K."/>
            <person name="Ge S."/>
            <person name="Xu Q."/>
            <person name="Li N."/>
            <person name="Li G."/>
            <person name="Huang Y."/>
            <person name="Saxena R.K."/>
            <person name="Ji Y."/>
            <person name="Li M."/>
            <person name="Yan X."/>
            <person name="He Y."/>
            <person name="Liu Y."/>
            <person name="Wang X."/>
            <person name="Xiang C."/>
            <person name="Varshney R.K."/>
            <person name="Ding H."/>
            <person name="Gao S."/>
            <person name="Zong X."/>
        </authorList>
    </citation>
    <scope>NUCLEOTIDE SEQUENCE [LARGE SCALE GENOMIC DNA]</scope>
    <source>
        <strain evidence="2 3">cv. Zhongwan 6</strain>
    </source>
</reference>
<dbReference type="InterPro" id="IPR056924">
    <property type="entry name" value="SH3_Tf2-1"/>
</dbReference>
<dbReference type="Proteomes" id="UP001058974">
    <property type="component" value="Chromosome 2"/>
</dbReference>
<gene>
    <name evidence="2" type="ORF">KIW84_021920</name>
</gene>
<feature type="domain" description="Tf2-1-like SH3-like" evidence="1">
    <location>
        <begin position="61"/>
        <end position="113"/>
    </location>
</feature>
<protein>
    <recommendedName>
        <fullName evidence="1">Tf2-1-like SH3-like domain-containing protein</fullName>
    </recommendedName>
</protein>
<evidence type="ECO:0000259" key="1">
    <source>
        <dbReference type="Pfam" id="PF24626"/>
    </source>
</evidence>
<organism evidence="2 3">
    <name type="scientific">Pisum sativum</name>
    <name type="common">Garden pea</name>
    <name type="synonym">Lathyrus oleraceus</name>
    <dbReference type="NCBI Taxonomy" id="3888"/>
    <lineage>
        <taxon>Eukaryota</taxon>
        <taxon>Viridiplantae</taxon>
        <taxon>Streptophyta</taxon>
        <taxon>Embryophyta</taxon>
        <taxon>Tracheophyta</taxon>
        <taxon>Spermatophyta</taxon>
        <taxon>Magnoliopsida</taxon>
        <taxon>eudicotyledons</taxon>
        <taxon>Gunneridae</taxon>
        <taxon>Pentapetalae</taxon>
        <taxon>rosids</taxon>
        <taxon>fabids</taxon>
        <taxon>Fabales</taxon>
        <taxon>Fabaceae</taxon>
        <taxon>Papilionoideae</taxon>
        <taxon>50 kb inversion clade</taxon>
        <taxon>NPAAA clade</taxon>
        <taxon>Hologalegina</taxon>
        <taxon>IRL clade</taxon>
        <taxon>Fabeae</taxon>
        <taxon>Lathyrus</taxon>
    </lineage>
</organism>
<dbReference type="EMBL" id="JAMSHJ010000002">
    <property type="protein sequence ID" value="KAI5435284.1"/>
    <property type="molecule type" value="Genomic_DNA"/>
</dbReference>
<dbReference type="Pfam" id="PF24626">
    <property type="entry name" value="SH3_Tf2-1"/>
    <property type="match status" value="1"/>
</dbReference>